<sequence>MAKDKNRALVATPAYQRAEFSLTMPSGAAMSAGVEVTRGGILSIAVLVSAILLSSAVLVRAARVEERFADR</sequence>
<accession>A0ABY5L6H4</accession>
<organism evidence="2 3">
    <name type="scientific">Sphingomonas qomolangmaensis</name>
    <dbReference type="NCBI Taxonomy" id="2918765"/>
    <lineage>
        <taxon>Bacteria</taxon>
        <taxon>Pseudomonadati</taxon>
        <taxon>Pseudomonadota</taxon>
        <taxon>Alphaproteobacteria</taxon>
        <taxon>Sphingomonadales</taxon>
        <taxon>Sphingomonadaceae</taxon>
        <taxon>Sphingomonas</taxon>
    </lineage>
</organism>
<dbReference type="EMBL" id="CP101740">
    <property type="protein sequence ID" value="UUL81497.1"/>
    <property type="molecule type" value="Genomic_DNA"/>
</dbReference>
<name>A0ABY5L6H4_9SPHN</name>
<dbReference type="Proteomes" id="UP001058533">
    <property type="component" value="Chromosome"/>
</dbReference>
<gene>
    <name evidence="2" type="ORF">NMP03_09760</name>
</gene>
<evidence type="ECO:0000313" key="2">
    <source>
        <dbReference type="EMBL" id="UUL81497.1"/>
    </source>
</evidence>
<keyword evidence="1" id="KW-1133">Transmembrane helix</keyword>
<dbReference type="RefSeq" id="WP_256505179.1">
    <property type="nucleotide sequence ID" value="NZ_CP101740.1"/>
</dbReference>
<keyword evidence="1" id="KW-0812">Transmembrane</keyword>
<keyword evidence="1" id="KW-0472">Membrane</keyword>
<reference evidence="2" key="1">
    <citation type="submission" date="2022-07" db="EMBL/GenBank/DDBJ databases">
        <title>Sphingomonas sp. nov., a novel bacterium isolated from the north slope of the Mount Everest.</title>
        <authorList>
            <person name="Cui X."/>
            <person name="Liu Y."/>
        </authorList>
    </citation>
    <scope>NUCLEOTIDE SEQUENCE</scope>
    <source>
        <strain evidence="2">S5-59</strain>
    </source>
</reference>
<proteinExistence type="predicted"/>
<feature type="transmembrane region" description="Helical" evidence="1">
    <location>
        <begin position="40"/>
        <end position="62"/>
    </location>
</feature>
<keyword evidence="3" id="KW-1185">Reference proteome</keyword>
<protein>
    <submittedName>
        <fullName evidence="2">Uncharacterized protein</fullName>
    </submittedName>
</protein>
<evidence type="ECO:0000256" key="1">
    <source>
        <dbReference type="SAM" id="Phobius"/>
    </source>
</evidence>
<evidence type="ECO:0000313" key="3">
    <source>
        <dbReference type="Proteomes" id="UP001058533"/>
    </source>
</evidence>